<dbReference type="InterPro" id="IPR016181">
    <property type="entry name" value="Acyl_CoA_acyltransferase"/>
</dbReference>
<feature type="domain" description="N-acetyltransferase" evidence="3">
    <location>
        <begin position="7"/>
        <end position="151"/>
    </location>
</feature>
<organism evidence="4 5">
    <name type="scientific">Collibacillus ludicampi</name>
    <dbReference type="NCBI Taxonomy" id="2771369"/>
    <lineage>
        <taxon>Bacteria</taxon>
        <taxon>Bacillati</taxon>
        <taxon>Bacillota</taxon>
        <taxon>Bacilli</taxon>
        <taxon>Bacillales</taxon>
        <taxon>Alicyclobacillaceae</taxon>
        <taxon>Collibacillus</taxon>
    </lineage>
</organism>
<sequence length="151" mass="17352">MAKVTSLSYRKRQENDDPFIIKTSLSLMKEMFKQSVGIGLTEDIIRQQIRANETVMIIERNNKPIGFYMYTVFPSGEMYLSSLILVPHVQNQGIGTEVVHHIISEARKINVQKIIGHVQISNENALTFWKKNKFRVIGRPIHGSVEIQRSL</sequence>
<keyword evidence="5" id="KW-1185">Reference proteome</keyword>
<dbReference type="PROSITE" id="PS51186">
    <property type="entry name" value="GNAT"/>
    <property type="match status" value="1"/>
</dbReference>
<dbReference type="CDD" id="cd04301">
    <property type="entry name" value="NAT_SF"/>
    <property type="match status" value="1"/>
</dbReference>
<name>A0AAV4L9M6_9BACL</name>
<dbReference type="GO" id="GO:0016747">
    <property type="term" value="F:acyltransferase activity, transferring groups other than amino-acyl groups"/>
    <property type="evidence" value="ECO:0007669"/>
    <property type="project" value="InterPro"/>
</dbReference>
<dbReference type="RefSeq" id="WP_282197757.1">
    <property type="nucleotide sequence ID" value="NZ_BOQE01000001.1"/>
</dbReference>
<dbReference type="PANTHER" id="PTHR42919">
    <property type="entry name" value="N-ALPHA-ACETYLTRANSFERASE"/>
    <property type="match status" value="1"/>
</dbReference>
<dbReference type="Gene3D" id="3.40.630.30">
    <property type="match status" value="1"/>
</dbReference>
<dbReference type="Pfam" id="PF00583">
    <property type="entry name" value="Acetyltransf_1"/>
    <property type="match status" value="1"/>
</dbReference>
<evidence type="ECO:0000313" key="5">
    <source>
        <dbReference type="Proteomes" id="UP001057291"/>
    </source>
</evidence>
<dbReference type="SUPFAM" id="SSF55729">
    <property type="entry name" value="Acyl-CoA N-acyltransferases (Nat)"/>
    <property type="match status" value="1"/>
</dbReference>
<gene>
    <name evidence="4" type="ORF">DNHGIG_00290</name>
</gene>
<dbReference type="EMBL" id="BOQE01000001">
    <property type="protein sequence ID" value="GIM44480.1"/>
    <property type="molecule type" value="Genomic_DNA"/>
</dbReference>
<evidence type="ECO:0000259" key="3">
    <source>
        <dbReference type="PROSITE" id="PS51186"/>
    </source>
</evidence>
<dbReference type="AlphaFoldDB" id="A0AAV4L9M6"/>
<comment type="caution">
    <text evidence="4">The sequence shown here is derived from an EMBL/GenBank/DDBJ whole genome shotgun (WGS) entry which is preliminary data.</text>
</comment>
<keyword evidence="2" id="KW-0012">Acyltransferase</keyword>
<reference evidence="4" key="1">
    <citation type="journal article" date="2023" name="Int. J. Syst. Evol. Microbiol.">
        <title>Collibacillus ludicampi gen. nov., sp. nov., a new soil bacterium of the family Alicyclobacillaceae.</title>
        <authorList>
            <person name="Jojima T."/>
            <person name="Ioku Y."/>
            <person name="Fukuta Y."/>
            <person name="Shirasaka N."/>
            <person name="Matsumura Y."/>
            <person name="Mori M."/>
        </authorList>
    </citation>
    <scope>NUCLEOTIDE SEQUENCE</scope>
    <source>
        <strain evidence="4">TP075</strain>
    </source>
</reference>
<dbReference type="InterPro" id="IPR000182">
    <property type="entry name" value="GNAT_dom"/>
</dbReference>
<accession>A0AAV4L9M6</accession>
<proteinExistence type="predicted"/>
<dbReference type="PANTHER" id="PTHR42919:SF8">
    <property type="entry name" value="N-ALPHA-ACETYLTRANSFERASE 50"/>
    <property type="match status" value="1"/>
</dbReference>
<evidence type="ECO:0000256" key="1">
    <source>
        <dbReference type="ARBA" id="ARBA00022679"/>
    </source>
</evidence>
<keyword evidence="1" id="KW-0808">Transferase</keyword>
<dbReference type="Proteomes" id="UP001057291">
    <property type="component" value="Unassembled WGS sequence"/>
</dbReference>
<protein>
    <recommendedName>
        <fullName evidence="3">N-acetyltransferase domain-containing protein</fullName>
    </recommendedName>
</protein>
<evidence type="ECO:0000256" key="2">
    <source>
        <dbReference type="ARBA" id="ARBA00023315"/>
    </source>
</evidence>
<evidence type="ECO:0000313" key="4">
    <source>
        <dbReference type="EMBL" id="GIM44480.1"/>
    </source>
</evidence>
<dbReference type="InterPro" id="IPR051556">
    <property type="entry name" value="N-term/lysine_N-AcTrnsfr"/>
</dbReference>